<dbReference type="InterPro" id="IPR011051">
    <property type="entry name" value="RmlC_Cupin_sf"/>
</dbReference>
<proteinExistence type="predicted"/>
<dbReference type="Proteomes" id="UP000603352">
    <property type="component" value="Unassembled WGS sequence"/>
</dbReference>
<organism evidence="3 4">
    <name type="scientific">Tistrella bauzanensis</name>
    <dbReference type="NCBI Taxonomy" id="657419"/>
    <lineage>
        <taxon>Bacteria</taxon>
        <taxon>Pseudomonadati</taxon>
        <taxon>Pseudomonadota</taxon>
        <taxon>Alphaproteobacteria</taxon>
        <taxon>Geminicoccales</taxon>
        <taxon>Geminicoccaceae</taxon>
        <taxon>Tistrella</taxon>
    </lineage>
</organism>
<keyword evidence="4" id="KW-1185">Reference proteome</keyword>
<evidence type="ECO:0000259" key="2">
    <source>
        <dbReference type="Pfam" id="PF05899"/>
    </source>
</evidence>
<dbReference type="SUPFAM" id="SSF51182">
    <property type="entry name" value="RmlC-like cupins"/>
    <property type="match status" value="1"/>
</dbReference>
<dbReference type="Gene3D" id="2.60.120.10">
    <property type="entry name" value="Jelly Rolls"/>
    <property type="match status" value="1"/>
</dbReference>
<sequence>MTRFFTMQTGDMPPEESAPNPDAVISGTPRFKLWALEDLGDGVSAGIWEATPGTWRFTSDHWEYCRILAGRSVITEDGGKPREVTAGDSFILRAGFTGTWAVIETTRKDYVARD</sequence>
<reference evidence="4" key="1">
    <citation type="journal article" date="2019" name="Int. J. Syst. Evol. Microbiol.">
        <title>The Global Catalogue of Microorganisms (GCM) 10K type strain sequencing project: providing services to taxonomists for standard genome sequencing and annotation.</title>
        <authorList>
            <consortium name="The Broad Institute Genomics Platform"/>
            <consortium name="The Broad Institute Genome Sequencing Center for Infectious Disease"/>
            <person name="Wu L."/>
            <person name="Ma J."/>
        </authorList>
    </citation>
    <scope>NUCLEOTIDE SEQUENCE [LARGE SCALE GENOMIC DNA]</scope>
    <source>
        <strain evidence="4">CGMCC 1.10188</strain>
    </source>
</reference>
<evidence type="ECO:0000313" key="4">
    <source>
        <dbReference type="Proteomes" id="UP000603352"/>
    </source>
</evidence>
<evidence type="ECO:0000313" key="3">
    <source>
        <dbReference type="EMBL" id="GGB39783.1"/>
    </source>
</evidence>
<dbReference type="Pfam" id="PF05899">
    <property type="entry name" value="Cupin_3"/>
    <property type="match status" value="1"/>
</dbReference>
<dbReference type="InterPro" id="IPR008579">
    <property type="entry name" value="UGlyAH_Cupin_dom"/>
</dbReference>
<accession>A0ABQ1IG77</accession>
<dbReference type="PANTHER" id="PTHR40943:SF2">
    <property type="entry name" value="(S)-UREIDOGLYCINE AMINOHYDROLASE CUPIN DOMAIN-CONTAINING PROTEIN"/>
    <property type="match status" value="1"/>
</dbReference>
<dbReference type="PANTHER" id="PTHR40943">
    <property type="entry name" value="CYTOPLASMIC PROTEIN-RELATED"/>
    <property type="match status" value="1"/>
</dbReference>
<comment type="caution">
    <text evidence="3">The sequence shown here is derived from an EMBL/GenBank/DDBJ whole genome shotgun (WGS) entry which is preliminary data.</text>
</comment>
<feature type="domain" description="(S)-ureidoglycine aminohydrolase cupin" evidence="2">
    <location>
        <begin position="41"/>
        <end position="110"/>
    </location>
</feature>
<gene>
    <name evidence="3" type="ORF">GCM10011505_21670</name>
</gene>
<dbReference type="EMBL" id="BMDZ01000021">
    <property type="protein sequence ID" value="GGB39783.1"/>
    <property type="molecule type" value="Genomic_DNA"/>
</dbReference>
<feature type="region of interest" description="Disordered" evidence="1">
    <location>
        <begin position="1"/>
        <end position="22"/>
    </location>
</feature>
<dbReference type="InterPro" id="IPR014710">
    <property type="entry name" value="RmlC-like_jellyroll"/>
</dbReference>
<dbReference type="RefSeq" id="WP_188577660.1">
    <property type="nucleotide sequence ID" value="NZ_BMDZ01000021.1"/>
</dbReference>
<evidence type="ECO:0000256" key="1">
    <source>
        <dbReference type="SAM" id="MobiDB-lite"/>
    </source>
</evidence>
<dbReference type="CDD" id="cd02227">
    <property type="entry name" value="cupin_TM1112-like"/>
    <property type="match status" value="1"/>
</dbReference>
<name>A0ABQ1IG77_9PROT</name>
<protein>
    <submittedName>
        <fullName evidence="3">Cupin</fullName>
    </submittedName>
</protein>